<evidence type="ECO:0000313" key="2">
    <source>
        <dbReference type="Proteomes" id="UP000032266"/>
    </source>
</evidence>
<protein>
    <submittedName>
        <fullName evidence="1">Uncharacterized protein</fullName>
    </submittedName>
</protein>
<dbReference type="Proteomes" id="UP000032266">
    <property type="component" value="Chromosome"/>
</dbReference>
<reference evidence="1 2" key="1">
    <citation type="submission" date="2014-01" db="EMBL/GenBank/DDBJ databases">
        <title>Full genme sequencing of cellulolytic bacterium Gynuella sunshinyii YC6258T gen. nov., sp. nov.</title>
        <authorList>
            <person name="Khan H."/>
            <person name="Chung E.J."/>
            <person name="Chung Y.R."/>
        </authorList>
    </citation>
    <scope>NUCLEOTIDE SEQUENCE [LARGE SCALE GENOMIC DNA]</scope>
    <source>
        <strain evidence="1 2">YC6258</strain>
    </source>
</reference>
<organism evidence="1 2">
    <name type="scientific">Gynuella sunshinyii YC6258</name>
    <dbReference type="NCBI Taxonomy" id="1445510"/>
    <lineage>
        <taxon>Bacteria</taxon>
        <taxon>Pseudomonadati</taxon>
        <taxon>Pseudomonadota</taxon>
        <taxon>Gammaproteobacteria</taxon>
        <taxon>Oceanospirillales</taxon>
        <taxon>Saccharospirillaceae</taxon>
        <taxon>Gynuella</taxon>
    </lineage>
</organism>
<dbReference type="SUPFAM" id="SSF51445">
    <property type="entry name" value="(Trans)glycosidases"/>
    <property type="match status" value="1"/>
</dbReference>
<dbReference type="STRING" id="1445510.YC6258_03484"/>
<evidence type="ECO:0000313" key="1">
    <source>
        <dbReference type="EMBL" id="AJQ95520.1"/>
    </source>
</evidence>
<accession>A0A0C5V7X3</accession>
<dbReference type="PATRIC" id="fig|1445510.3.peg.3450"/>
<sequence>MKCVVLFIIGIVLSLTARAEWVNPSERYAKAYTDFLDAVCPVVQDDIHHFVYFSRDREAIHNHPLLTNSRFAGAQIMYSWKQLELSKGRYDFSNIQQDYDYLAAHGKRLFVQLQDATFDPKYKAVPDYLLTAEYDGGVTLQRTDSGEPEGWVAKRWNPAVQARFAQLLLALGAAFDGKIEGINLQESAIGVSQEFDPSFTPVLYVESLQINMLALKNAFPHSTTMQYANFMPGEWLPW</sequence>
<dbReference type="Gene3D" id="3.20.20.80">
    <property type="entry name" value="Glycosidases"/>
    <property type="match status" value="1"/>
</dbReference>
<dbReference type="EMBL" id="CP007142">
    <property type="protein sequence ID" value="AJQ95520.1"/>
    <property type="molecule type" value="Genomic_DNA"/>
</dbReference>
<dbReference type="KEGG" id="gsn:YC6258_03484"/>
<name>A0A0C5V7X3_9GAMM</name>
<dbReference type="HOGENOM" id="CLU_1164582_0_0_6"/>
<dbReference type="InterPro" id="IPR017853">
    <property type="entry name" value="GH"/>
</dbReference>
<gene>
    <name evidence="1" type="ORF">YC6258_03484</name>
</gene>
<dbReference type="AlphaFoldDB" id="A0A0C5V7X3"/>
<dbReference type="RefSeq" id="WP_211264532.1">
    <property type="nucleotide sequence ID" value="NZ_CP007142.1"/>
</dbReference>
<proteinExistence type="predicted"/>
<keyword evidence="2" id="KW-1185">Reference proteome</keyword>